<organism evidence="1 2">
    <name type="scientific">Enterocloster clostridioformis</name>
    <dbReference type="NCBI Taxonomy" id="1531"/>
    <lineage>
        <taxon>Bacteria</taxon>
        <taxon>Bacillati</taxon>
        <taxon>Bacillota</taxon>
        <taxon>Clostridia</taxon>
        <taxon>Lachnospirales</taxon>
        <taxon>Lachnospiraceae</taxon>
        <taxon>Enterocloster</taxon>
    </lineage>
</organism>
<sequence>MDVKLDMLSTEELLRRNGLEVGGNVQKLVDSETMRYMSDYMPRRQAGELEHMMVMATVIGSGQIDIPGPYAHYLHEGILYVSPTTGSAWAKKNEIKVPTDKDLTYTGGPMRGKKWFDRMKADHKDDILRAARELIRRGGNT</sequence>
<reference evidence="1 2" key="1">
    <citation type="submission" date="2015-09" db="EMBL/GenBank/DDBJ databases">
        <authorList>
            <consortium name="Pathogen Informatics"/>
        </authorList>
    </citation>
    <scope>NUCLEOTIDE SEQUENCE [LARGE SCALE GENOMIC DNA]</scope>
    <source>
        <strain evidence="1 2">2789STDY5834865</strain>
    </source>
</reference>
<dbReference type="RefSeq" id="WP_057571340.1">
    <property type="nucleotide sequence ID" value="NZ_CATYWZ010000082.1"/>
</dbReference>
<dbReference type="EMBL" id="CZAB01000005">
    <property type="protein sequence ID" value="CUO33473.1"/>
    <property type="molecule type" value="Genomic_DNA"/>
</dbReference>
<name>A0A174E6U4_9FIRM</name>
<protein>
    <submittedName>
        <fullName evidence="1">Minor capsid</fullName>
    </submittedName>
</protein>
<evidence type="ECO:0000313" key="2">
    <source>
        <dbReference type="Proteomes" id="UP000095512"/>
    </source>
</evidence>
<proteinExistence type="predicted"/>
<accession>A0A174E6U4</accession>
<evidence type="ECO:0000313" key="1">
    <source>
        <dbReference type="EMBL" id="CUO33473.1"/>
    </source>
</evidence>
<dbReference type="Proteomes" id="UP000095512">
    <property type="component" value="Unassembled WGS sequence"/>
</dbReference>
<gene>
    <name evidence="1" type="ORF">ERS852480_00889</name>
</gene>
<dbReference type="AlphaFoldDB" id="A0A174E6U4"/>